<keyword evidence="2 3" id="KW-0802">TPR repeat</keyword>
<sequence>MKVGMYDKPSKVHGVYTERYSLCNELTLLPDIKRQRRENFQRMDFIITASEKLSGEHTTSTMSRSQHQQSSIMDRELNELEFLYSKILRDILFEDVRSTQSEMVDFCRQIYADDPAKLNQVEEFEEYYTSQLAIFWYTRDTFLYRLLNKALRERDIKTLYSLRYFIKDLYLRLKELQNSQSSSRTEYKVYRGQLMDNAEFDKKVRANINGFFSINSFLSTTRNRHLALVYSGSSQSEKITNEQCVLFEISIDNRIDESSYADISKQSAFGEAETEVLFTMGVTFRINSVVQDNNEHVWIVQLDLSDEKDKHLHKIKPTIMNDIAKPYEPLVKLIRLMCRMSFLKEAEYFSRLALEDDLITSNTDLLSLVYYQLGIIYKSTRKIDEAMVYFEKTLTVKHENHVLLSDPSLSNLYCNLGTVYEDKGEYDRAYSYHYLALKVLLNTETTDQANLAIKYSNIASICRKKKDYRQSLQNYMSCLDIETEIRPPDDNNLLITKNNMGVVYIKLEDYTEAIELFQEVITTKDDSSKCLSSNPLVALIYWNLACAFYQQGQLTEALKHFRNCESTAAFRLKGIFHERQVKECKDWIYRIEEELSKESFHIWKGYEPDTWTACHPYNMSFTLN</sequence>
<dbReference type="SMART" id="SM00028">
    <property type="entry name" value="TPR"/>
    <property type="match status" value="5"/>
</dbReference>
<gene>
    <name evidence="4" type="ORF">IZO911_LOCUS9706</name>
    <name evidence="5" type="ORF">KXQ929_LOCUS23206</name>
</gene>
<dbReference type="InterPro" id="IPR019734">
    <property type="entry name" value="TPR_rpt"/>
</dbReference>
<dbReference type="AlphaFoldDB" id="A0A819I8S9"/>
<dbReference type="Gene3D" id="3.90.176.10">
    <property type="entry name" value="Toxin ADP-ribosyltransferase, Chain A, domain 1"/>
    <property type="match status" value="1"/>
</dbReference>
<feature type="repeat" description="TPR" evidence="3">
    <location>
        <begin position="494"/>
        <end position="527"/>
    </location>
</feature>
<dbReference type="Gene3D" id="1.25.40.10">
    <property type="entry name" value="Tetratricopeptide repeat domain"/>
    <property type="match status" value="2"/>
</dbReference>
<evidence type="ECO:0000256" key="2">
    <source>
        <dbReference type="ARBA" id="ARBA00022803"/>
    </source>
</evidence>
<evidence type="ECO:0000256" key="3">
    <source>
        <dbReference type="PROSITE-ProRule" id="PRU00339"/>
    </source>
</evidence>
<dbReference type="PANTHER" id="PTHR45641:SF19">
    <property type="entry name" value="NEPHROCYSTIN-3"/>
    <property type="match status" value="1"/>
</dbReference>
<accession>A0A819I8S9</accession>
<dbReference type="SUPFAM" id="SSF48452">
    <property type="entry name" value="TPR-like"/>
    <property type="match status" value="1"/>
</dbReference>
<dbReference type="InterPro" id="IPR011716">
    <property type="entry name" value="TPR-3"/>
</dbReference>
<feature type="repeat" description="TPR" evidence="3">
    <location>
        <begin position="367"/>
        <end position="400"/>
    </location>
</feature>
<dbReference type="Proteomes" id="UP000663868">
    <property type="component" value="Unassembled WGS sequence"/>
</dbReference>
<keyword evidence="1" id="KW-0677">Repeat</keyword>
<evidence type="ECO:0000313" key="4">
    <source>
        <dbReference type="EMBL" id="CAF0853145.1"/>
    </source>
</evidence>
<evidence type="ECO:0000256" key="1">
    <source>
        <dbReference type="ARBA" id="ARBA00022737"/>
    </source>
</evidence>
<dbReference type="EMBL" id="CAJNOE010000069">
    <property type="protein sequence ID" value="CAF0853145.1"/>
    <property type="molecule type" value="Genomic_DNA"/>
</dbReference>
<feature type="repeat" description="TPR" evidence="3">
    <location>
        <begin position="410"/>
        <end position="443"/>
    </location>
</feature>
<evidence type="ECO:0000313" key="5">
    <source>
        <dbReference type="EMBL" id="CAF3908321.1"/>
    </source>
</evidence>
<proteinExistence type="predicted"/>
<reference evidence="5" key="1">
    <citation type="submission" date="2021-02" db="EMBL/GenBank/DDBJ databases">
        <authorList>
            <person name="Nowell W R."/>
        </authorList>
    </citation>
    <scope>NUCLEOTIDE SEQUENCE</scope>
</reference>
<dbReference type="InterPro" id="IPR011990">
    <property type="entry name" value="TPR-like_helical_dom_sf"/>
</dbReference>
<dbReference type="PANTHER" id="PTHR45641">
    <property type="entry name" value="TETRATRICOPEPTIDE REPEAT PROTEIN (AFU_ORTHOLOGUE AFUA_6G03870)"/>
    <property type="match status" value="1"/>
</dbReference>
<dbReference type="PROSITE" id="PS50005">
    <property type="entry name" value="TPR"/>
    <property type="match status" value="3"/>
</dbReference>
<evidence type="ECO:0008006" key="7">
    <source>
        <dbReference type="Google" id="ProtNLM"/>
    </source>
</evidence>
<organism evidence="5 6">
    <name type="scientific">Adineta steineri</name>
    <dbReference type="NCBI Taxonomy" id="433720"/>
    <lineage>
        <taxon>Eukaryota</taxon>
        <taxon>Metazoa</taxon>
        <taxon>Spiralia</taxon>
        <taxon>Gnathifera</taxon>
        <taxon>Rotifera</taxon>
        <taxon>Eurotatoria</taxon>
        <taxon>Bdelloidea</taxon>
        <taxon>Adinetida</taxon>
        <taxon>Adinetidae</taxon>
        <taxon>Adineta</taxon>
    </lineage>
</organism>
<dbReference type="PROSITE" id="PS51996">
    <property type="entry name" value="TR_MART"/>
    <property type="match status" value="1"/>
</dbReference>
<dbReference type="Pfam" id="PF13424">
    <property type="entry name" value="TPR_12"/>
    <property type="match status" value="1"/>
</dbReference>
<dbReference type="Proteomes" id="UP000663860">
    <property type="component" value="Unassembled WGS sequence"/>
</dbReference>
<comment type="caution">
    <text evidence="5">The sequence shown here is derived from an EMBL/GenBank/DDBJ whole genome shotgun (WGS) entry which is preliminary data.</text>
</comment>
<name>A0A819I8S9_9BILA</name>
<dbReference type="Pfam" id="PF13181">
    <property type="entry name" value="TPR_8"/>
    <property type="match status" value="2"/>
</dbReference>
<protein>
    <recommendedName>
        <fullName evidence="7">NAD(P)(+)--arginine ADP-ribosyltransferase</fullName>
    </recommendedName>
</protein>
<dbReference type="EMBL" id="CAJOBB010001824">
    <property type="protein sequence ID" value="CAF3908321.1"/>
    <property type="molecule type" value="Genomic_DNA"/>
</dbReference>
<evidence type="ECO:0000313" key="6">
    <source>
        <dbReference type="Proteomes" id="UP000663868"/>
    </source>
</evidence>
<dbReference type="SUPFAM" id="SSF56399">
    <property type="entry name" value="ADP-ribosylation"/>
    <property type="match status" value="1"/>
</dbReference>
<dbReference type="Pfam" id="PF07720">
    <property type="entry name" value="TPR_3"/>
    <property type="match status" value="1"/>
</dbReference>